<feature type="transmembrane region" description="Helical" evidence="1">
    <location>
        <begin position="255"/>
        <end position="274"/>
    </location>
</feature>
<evidence type="ECO:0000259" key="2">
    <source>
        <dbReference type="Pfam" id="PF02517"/>
    </source>
</evidence>
<feature type="transmembrane region" description="Helical" evidence="1">
    <location>
        <begin position="140"/>
        <end position="158"/>
    </location>
</feature>
<protein>
    <submittedName>
        <fullName evidence="3">CPBP family intramembrane metalloprotease</fullName>
    </submittedName>
</protein>
<accession>A0ABX9UK11</accession>
<feature type="transmembrane region" description="Helical" evidence="1">
    <location>
        <begin position="21"/>
        <end position="45"/>
    </location>
</feature>
<reference evidence="3 4" key="1">
    <citation type="submission" date="2018-10" db="EMBL/GenBank/DDBJ databases">
        <title>Whole genome sequence of Corynebacterium gottingense DSM 130494T.</title>
        <authorList>
            <person name="Bernier A.-M."/>
            <person name="Bernard K."/>
        </authorList>
    </citation>
    <scope>NUCLEOTIDE SEQUENCE [LARGE SCALE GENOMIC DNA]</scope>
    <source>
        <strain evidence="3 4">DSM 103494</strain>
    </source>
</reference>
<feature type="domain" description="CAAX prenyl protease 2/Lysostaphin resistance protein A-like" evidence="2">
    <location>
        <begin position="144"/>
        <end position="232"/>
    </location>
</feature>
<keyword evidence="3" id="KW-0645">Protease</keyword>
<comment type="caution">
    <text evidence="3">The sequence shown here is derived from an EMBL/GenBank/DDBJ whole genome shotgun (WGS) entry which is preliminary data.</text>
</comment>
<feature type="transmembrane region" description="Helical" evidence="1">
    <location>
        <begin position="65"/>
        <end position="88"/>
    </location>
</feature>
<dbReference type="GO" id="GO:0008237">
    <property type="term" value="F:metallopeptidase activity"/>
    <property type="evidence" value="ECO:0007669"/>
    <property type="project" value="UniProtKB-KW"/>
</dbReference>
<keyword evidence="3" id="KW-0378">Hydrolase</keyword>
<keyword evidence="1" id="KW-0812">Transmembrane</keyword>
<dbReference type="InterPro" id="IPR003675">
    <property type="entry name" value="Rce1/LyrA-like_dom"/>
</dbReference>
<name>A0ABX9UK11_9CORY</name>
<proteinExistence type="predicted"/>
<evidence type="ECO:0000313" key="4">
    <source>
        <dbReference type="Proteomes" id="UP000266886"/>
    </source>
</evidence>
<evidence type="ECO:0000256" key="1">
    <source>
        <dbReference type="SAM" id="Phobius"/>
    </source>
</evidence>
<keyword evidence="1" id="KW-0472">Membrane</keyword>
<gene>
    <name evidence="3" type="ORF">EAW56_05430</name>
</gene>
<dbReference type="EMBL" id="RDRE01000006">
    <property type="protein sequence ID" value="RMD19811.1"/>
    <property type="molecule type" value="Genomic_DNA"/>
</dbReference>
<keyword evidence="4" id="KW-1185">Reference proteome</keyword>
<organism evidence="3 4">
    <name type="scientific">Corynebacterium gottingense</name>
    <dbReference type="NCBI Taxonomy" id="2041036"/>
    <lineage>
        <taxon>Bacteria</taxon>
        <taxon>Bacillati</taxon>
        <taxon>Actinomycetota</taxon>
        <taxon>Actinomycetes</taxon>
        <taxon>Mycobacteriales</taxon>
        <taxon>Corynebacteriaceae</taxon>
        <taxon>Corynebacterium</taxon>
    </lineage>
</organism>
<feature type="transmembrane region" description="Helical" evidence="1">
    <location>
        <begin position="108"/>
        <end position="128"/>
    </location>
</feature>
<dbReference type="Proteomes" id="UP000266886">
    <property type="component" value="Unassembled WGS sequence"/>
</dbReference>
<sequence>MGSYHLLGRDGAPRVAWWRPLLELVVVLILFFGIFAAMLALFSAADQFFDPSVKAMGEFEFVDTPWLALAAGSIEGATIPAAFIAAWLRGRRPAVLWSVERRFRWRIFGIALVPALVAFGAELAYTLWRSEPADGAFTAENFGALCILVALIPLQALSEELVFRGSLVQAVGQWTRSPWVAYLVPAFMFVSVHDYGWRGQLSVATFALCGAFLTWATGGLEASLAVHAVANTLAILPDPFHVPVAGLAEATVGDAVASIGATVLATAAIWWLVASGTAAKSRRS</sequence>
<dbReference type="Pfam" id="PF02517">
    <property type="entry name" value="Rce1-like"/>
    <property type="match status" value="1"/>
</dbReference>
<keyword evidence="1" id="KW-1133">Transmembrane helix</keyword>
<feature type="transmembrane region" description="Helical" evidence="1">
    <location>
        <begin position="179"/>
        <end position="197"/>
    </location>
</feature>
<evidence type="ECO:0000313" key="3">
    <source>
        <dbReference type="EMBL" id="RMD19811.1"/>
    </source>
</evidence>
<keyword evidence="3" id="KW-0482">Metalloprotease</keyword>
<dbReference type="RefSeq" id="WP_122085524.1">
    <property type="nucleotide sequence ID" value="NZ_CBCRWO010000010.1"/>
</dbReference>